<feature type="transmembrane region" description="Helical" evidence="7">
    <location>
        <begin position="467"/>
        <end position="486"/>
    </location>
</feature>
<organism evidence="10 11">
    <name type="scientific">Mameliella alba</name>
    <dbReference type="NCBI Taxonomy" id="561184"/>
    <lineage>
        <taxon>Bacteria</taxon>
        <taxon>Pseudomonadati</taxon>
        <taxon>Pseudomonadota</taxon>
        <taxon>Alphaproteobacteria</taxon>
        <taxon>Rhodobacterales</taxon>
        <taxon>Roseobacteraceae</taxon>
        <taxon>Mameliella</taxon>
    </lineage>
</organism>
<evidence type="ECO:0000256" key="8">
    <source>
        <dbReference type="SAM" id="SignalP"/>
    </source>
</evidence>
<protein>
    <submittedName>
        <fullName evidence="10">Putative MscS Mechanosensitive ion channel</fullName>
    </submittedName>
</protein>
<feature type="signal peptide" evidence="8">
    <location>
        <begin position="1"/>
        <end position="26"/>
    </location>
</feature>
<comment type="similarity">
    <text evidence="2">Belongs to the MscS (TC 1.A.23) family.</text>
</comment>
<evidence type="ECO:0000256" key="6">
    <source>
        <dbReference type="ARBA" id="ARBA00023136"/>
    </source>
</evidence>
<feature type="transmembrane region" description="Helical" evidence="7">
    <location>
        <begin position="506"/>
        <end position="531"/>
    </location>
</feature>
<dbReference type="InterPro" id="IPR010920">
    <property type="entry name" value="LSM_dom_sf"/>
</dbReference>
<evidence type="ECO:0000256" key="1">
    <source>
        <dbReference type="ARBA" id="ARBA00004651"/>
    </source>
</evidence>
<feature type="transmembrane region" description="Helical" evidence="7">
    <location>
        <begin position="543"/>
        <end position="563"/>
    </location>
</feature>
<keyword evidence="6 7" id="KW-0472">Membrane</keyword>
<keyword evidence="8" id="KW-0732">Signal</keyword>
<evidence type="ECO:0000259" key="9">
    <source>
        <dbReference type="Pfam" id="PF00924"/>
    </source>
</evidence>
<evidence type="ECO:0000256" key="5">
    <source>
        <dbReference type="ARBA" id="ARBA00022989"/>
    </source>
</evidence>
<evidence type="ECO:0000313" key="11">
    <source>
        <dbReference type="Proteomes" id="UP000030960"/>
    </source>
</evidence>
<feature type="transmembrane region" description="Helical" evidence="7">
    <location>
        <begin position="569"/>
        <end position="590"/>
    </location>
</feature>
<dbReference type="OrthoDB" id="9792218at2"/>
<gene>
    <name evidence="10" type="ORF">OA50_04751</name>
</gene>
<dbReference type="Proteomes" id="UP000030960">
    <property type="component" value="Unassembled WGS sequence"/>
</dbReference>
<keyword evidence="3" id="KW-1003">Cell membrane</keyword>
<accession>A0A0B3RRY4</accession>
<dbReference type="Gene3D" id="2.30.30.60">
    <property type="match status" value="1"/>
</dbReference>
<dbReference type="RefSeq" id="WP_043145729.1">
    <property type="nucleotide sequence ID" value="NZ_JSUQ01000023.1"/>
</dbReference>
<dbReference type="EMBL" id="JSUQ01000023">
    <property type="protein sequence ID" value="KHQ50682.1"/>
    <property type="molecule type" value="Genomic_DNA"/>
</dbReference>
<keyword evidence="11" id="KW-1185">Reference proteome</keyword>
<evidence type="ECO:0000256" key="7">
    <source>
        <dbReference type="SAM" id="Phobius"/>
    </source>
</evidence>
<feature type="chain" id="PRO_5002097951" evidence="8">
    <location>
        <begin position="27"/>
        <end position="772"/>
    </location>
</feature>
<evidence type="ECO:0000313" key="10">
    <source>
        <dbReference type="EMBL" id="KHQ50682.1"/>
    </source>
</evidence>
<dbReference type="Gene3D" id="3.30.70.100">
    <property type="match status" value="1"/>
</dbReference>
<evidence type="ECO:0000256" key="4">
    <source>
        <dbReference type="ARBA" id="ARBA00022692"/>
    </source>
</evidence>
<dbReference type="Gene3D" id="1.10.287.1260">
    <property type="match status" value="1"/>
</dbReference>
<dbReference type="GO" id="GO:0008381">
    <property type="term" value="F:mechanosensitive monoatomic ion channel activity"/>
    <property type="evidence" value="ECO:0007669"/>
    <property type="project" value="UniProtKB-ARBA"/>
</dbReference>
<dbReference type="InterPro" id="IPR011066">
    <property type="entry name" value="MscS_channel_C_sf"/>
</dbReference>
<dbReference type="Pfam" id="PF00924">
    <property type="entry name" value="MS_channel_2nd"/>
    <property type="match status" value="1"/>
</dbReference>
<dbReference type="InterPro" id="IPR023408">
    <property type="entry name" value="MscS_beta-dom_sf"/>
</dbReference>
<comment type="caution">
    <text evidence="10">The sequence shown here is derived from an EMBL/GenBank/DDBJ whole genome shotgun (WGS) entry which is preliminary data.</text>
</comment>
<dbReference type="GO" id="GO:0005886">
    <property type="term" value="C:plasma membrane"/>
    <property type="evidence" value="ECO:0007669"/>
    <property type="project" value="UniProtKB-SubCell"/>
</dbReference>
<dbReference type="InterPro" id="IPR011014">
    <property type="entry name" value="MscS_channel_TM-2"/>
</dbReference>
<dbReference type="PANTHER" id="PTHR30566">
    <property type="entry name" value="YNAI-RELATED MECHANOSENSITIVE ION CHANNEL"/>
    <property type="match status" value="1"/>
</dbReference>
<dbReference type="AlphaFoldDB" id="A0A0B3RRY4"/>
<keyword evidence="5 7" id="KW-1133">Transmembrane helix</keyword>
<comment type="subcellular location">
    <subcellularLocation>
        <location evidence="1">Cell membrane</location>
        <topology evidence="1">Multi-pass membrane protein</topology>
    </subcellularLocation>
</comment>
<keyword evidence="4 7" id="KW-0812">Transmembrane</keyword>
<name>A0A0B3RRY4_9RHOB</name>
<evidence type="ECO:0000256" key="2">
    <source>
        <dbReference type="ARBA" id="ARBA00008017"/>
    </source>
</evidence>
<dbReference type="STRING" id="561184.SAMN05216376_11942"/>
<dbReference type="SUPFAM" id="SSF82689">
    <property type="entry name" value="Mechanosensitive channel protein MscS (YggB), C-terminal domain"/>
    <property type="match status" value="1"/>
</dbReference>
<sequence length="772" mass="84267">MPLPLRRIAALSMLLVFCLMLPRALAAQPEGHTGWPGDWQTFWSSGEAFLILQQRGDAVSGTYQPGGGSVTGTTRDGVLRGTWSEGGESGDFIFVLSADGQSFAGRFGSGDWWNGHRAAIAQQQRPTWFSGATPQATLRSILAAGNDAIYHGREGQVRWIEPLLTYDGPEGDSSDRERRRRALWHILDISTFRLWDAPVPRAGAEPGETLAFEISPAGTSADHSLRFRLGAEGLWQLVVPPAVILQADLERLIDARGHDTLEALERARAGSPRMVMMDFLLGAKDWDGAGDTRALRALNLDHVPRQLRRIEGALMADYLRQSIDRIGFIYWQEIPDDPNRPLPYVYYRHPVGEITIAPTDILDGEGRPVERRWRFSRETMAELPDIYAALEKMPLAPGLTTPPPLSQFFATRQAVLARAGWLQAEAWGLETWQWLGVLTYLGVMALVLMAGWAVARRLAGQDSWQGRLVGQLAGPVGLMAAALLFLDASERLGLTLRAFGAVSGLSAMLLILASAALAYRVVSLIFGALMAKATQTRAYTDEIVLSLAQGLMKLLIVVGAVIGCADVAGLPYEGVLTGLGIGGVALAFAARETVSNIIGGAILLSDRPFRKGDLVEAANTLAVIETVGLRSTRLRKLDDTLMIVPNAQLSDQVISNWGSRRRRRVLMKIGLTYETPRAQLEQFVARLMEIYRDQPEAETDNVTIGIKSLGPHSIDIELWGHFRVFSYEAQIAAQQALILDILSLAEDLGVSFAYPTQTVHLAADNGAVPTTA</sequence>
<reference evidence="10 11" key="1">
    <citation type="submission" date="2014-10" db="EMBL/GenBank/DDBJ databases">
        <title>Genome sequence of Ponticoccus sp. strain UMTAT08 isolated from clonal culture of toxic dinoflagellate Alexandrium tamiyavanichii.</title>
        <authorList>
            <person name="Gan H.Y."/>
            <person name="Muhd D.-D."/>
            <person name="Mohd Noor M.E."/>
            <person name="Yeong Y.S."/>
            <person name="Usup G."/>
        </authorList>
    </citation>
    <scope>NUCLEOTIDE SEQUENCE [LARGE SCALE GENOMIC DNA]</scope>
    <source>
        <strain evidence="10 11">UMTAT08</strain>
    </source>
</reference>
<dbReference type="SUPFAM" id="SSF82861">
    <property type="entry name" value="Mechanosensitive channel protein MscS (YggB), transmembrane region"/>
    <property type="match status" value="1"/>
</dbReference>
<dbReference type="SUPFAM" id="SSF50182">
    <property type="entry name" value="Sm-like ribonucleoproteins"/>
    <property type="match status" value="1"/>
</dbReference>
<dbReference type="PANTHER" id="PTHR30566:SF5">
    <property type="entry name" value="MECHANOSENSITIVE ION CHANNEL PROTEIN 1, MITOCHONDRIAL-RELATED"/>
    <property type="match status" value="1"/>
</dbReference>
<dbReference type="InterPro" id="IPR006685">
    <property type="entry name" value="MscS_channel_2nd"/>
</dbReference>
<proteinExistence type="inferred from homology"/>
<feature type="domain" description="Mechanosensitive ion channel MscS" evidence="9">
    <location>
        <begin position="593"/>
        <end position="657"/>
    </location>
</feature>
<feature type="transmembrane region" description="Helical" evidence="7">
    <location>
        <begin position="432"/>
        <end position="455"/>
    </location>
</feature>
<evidence type="ECO:0000256" key="3">
    <source>
        <dbReference type="ARBA" id="ARBA00022475"/>
    </source>
</evidence>